<feature type="domain" description="J" evidence="2">
    <location>
        <begin position="147"/>
        <end position="243"/>
    </location>
</feature>
<dbReference type="GO" id="GO:0044183">
    <property type="term" value="F:protein folding chaperone"/>
    <property type="evidence" value="ECO:0007669"/>
    <property type="project" value="TreeGrafter"/>
</dbReference>
<dbReference type="EMBL" id="AGNL01010897">
    <property type="protein sequence ID" value="EJK68739.1"/>
    <property type="molecule type" value="Genomic_DNA"/>
</dbReference>
<dbReference type="PROSITE" id="PS50076">
    <property type="entry name" value="DNAJ_2"/>
    <property type="match status" value="1"/>
</dbReference>
<reference evidence="3 4" key="1">
    <citation type="journal article" date="2012" name="Genome Biol.">
        <title>Genome and low-iron response of an oceanic diatom adapted to chronic iron limitation.</title>
        <authorList>
            <person name="Lommer M."/>
            <person name="Specht M."/>
            <person name="Roy A.S."/>
            <person name="Kraemer L."/>
            <person name="Andreson R."/>
            <person name="Gutowska M.A."/>
            <person name="Wolf J."/>
            <person name="Bergner S.V."/>
            <person name="Schilhabel M.B."/>
            <person name="Klostermeier U.C."/>
            <person name="Beiko R.G."/>
            <person name="Rosenstiel P."/>
            <person name="Hippler M."/>
            <person name="Laroche J."/>
        </authorList>
    </citation>
    <scope>NUCLEOTIDE SEQUENCE [LARGE SCALE GENOMIC DNA]</scope>
    <source>
        <strain evidence="3 4">CCMP1005</strain>
    </source>
</reference>
<evidence type="ECO:0000313" key="3">
    <source>
        <dbReference type="EMBL" id="EJK68739.1"/>
    </source>
</evidence>
<accession>K0SUY3</accession>
<evidence type="ECO:0000313" key="4">
    <source>
        <dbReference type="Proteomes" id="UP000266841"/>
    </source>
</evidence>
<dbReference type="GO" id="GO:0051082">
    <property type="term" value="F:unfolded protein binding"/>
    <property type="evidence" value="ECO:0007669"/>
    <property type="project" value="TreeGrafter"/>
</dbReference>
<dbReference type="OMA" id="SIYCENE"/>
<dbReference type="AlphaFoldDB" id="K0SUY3"/>
<dbReference type="InterPro" id="IPR036869">
    <property type="entry name" value="J_dom_sf"/>
</dbReference>
<feature type="compositionally biased region" description="Basic and acidic residues" evidence="1">
    <location>
        <begin position="42"/>
        <end position="56"/>
    </location>
</feature>
<feature type="region of interest" description="Disordered" evidence="1">
    <location>
        <begin position="260"/>
        <end position="337"/>
    </location>
</feature>
<name>K0SUY3_THAOC</name>
<evidence type="ECO:0000256" key="1">
    <source>
        <dbReference type="SAM" id="MobiDB-lite"/>
    </source>
</evidence>
<dbReference type="OrthoDB" id="10250354at2759"/>
<dbReference type="PROSITE" id="PS00636">
    <property type="entry name" value="DNAJ_1"/>
    <property type="match status" value="1"/>
</dbReference>
<dbReference type="eggNOG" id="KOG0714">
    <property type="taxonomic scope" value="Eukaryota"/>
</dbReference>
<dbReference type="CDD" id="cd06257">
    <property type="entry name" value="DnaJ"/>
    <property type="match status" value="1"/>
</dbReference>
<dbReference type="Proteomes" id="UP000266841">
    <property type="component" value="Unassembled WGS sequence"/>
</dbReference>
<feature type="compositionally biased region" description="Gly residues" evidence="1">
    <location>
        <begin position="291"/>
        <end position="300"/>
    </location>
</feature>
<dbReference type="PANTHER" id="PTHR43948">
    <property type="entry name" value="DNAJ HOMOLOG SUBFAMILY B"/>
    <property type="match status" value="1"/>
</dbReference>
<organism evidence="3 4">
    <name type="scientific">Thalassiosira oceanica</name>
    <name type="common">Marine diatom</name>
    <dbReference type="NCBI Taxonomy" id="159749"/>
    <lineage>
        <taxon>Eukaryota</taxon>
        <taxon>Sar</taxon>
        <taxon>Stramenopiles</taxon>
        <taxon>Ochrophyta</taxon>
        <taxon>Bacillariophyta</taxon>
        <taxon>Coscinodiscophyceae</taxon>
        <taxon>Thalassiosirophycidae</taxon>
        <taxon>Thalassiosirales</taxon>
        <taxon>Thalassiosiraceae</taxon>
        <taxon>Thalassiosira</taxon>
    </lineage>
</organism>
<proteinExistence type="predicted"/>
<feature type="compositionally biased region" description="Low complexity" evidence="1">
    <location>
        <begin position="260"/>
        <end position="276"/>
    </location>
</feature>
<dbReference type="GO" id="GO:0005737">
    <property type="term" value="C:cytoplasm"/>
    <property type="evidence" value="ECO:0007669"/>
    <property type="project" value="TreeGrafter"/>
</dbReference>
<keyword evidence="4" id="KW-1185">Reference proteome</keyword>
<dbReference type="SMART" id="SM00271">
    <property type="entry name" value="DnaJ"/>
    <property type="match status" value="1"/>
</dbReference>
<dbReference type="Pfam" id="PF00226">
    <property type="entry name" value="DnaJ"/>
    <property type="match status" value="1"/>
</dbReference>
<protein>
    <recommendedName>
        <fullName evidence="2">J domain-containing protein</fullName>
    </recommendedName>
</protein>
<dbReference type="GO" id="GO:0051087">
    <property type="term" value="F:protein-folding chaperone binding"/>
    <property type="evidence" value="ECO:0007669"/>
    <property type="project" value="TreeGrafter"/>
</dbReference>
<evidence type="ECO:0000259" key="2">
    <source>
        <dbReference type="PROSITE" id="PS50076"/>
    </source>
</evidence>
<sequence length="579" mass="64629">MTLATLAPTRRRRDILYAIVFQVLLSSMIDICTQRRSPLSRVEAKSNRRGKTRLDQQRQQQQRRQQQRRNARPAQSNNRKKNTGAGGYGGGTFNFDFGGSSGGKKKKKKPNHRQGRQRQQQQQHAGYGNGHQQQRNRQQSRQNDPSKYYKILGLPMTAKAKDIKVAYRKLALKHHPGKQAFQIRHRIRFSTDFFSDKFKQDPMKSESQNEELKKKHNDRFIKVAAAYDVLGDQKTREIYDKYGQNGLDAHAKGIDPEAAGFRSSFGSSGSQDTSSGGAHGDPFSHMFNFGNRGGFGGGGQRSWQDQTKRKESPPVFVKDDPSGVVPLGKSSGKKSKFPGPNAKHAWLILIYDKAKAQNDQTQKSYVNHAKQLAEKMIEKAKGNKDGVTYKVGAVDCSGDSLQFCRSKIGKNAANPAFATVLNGSVEVITDSKVLTQTKKIHEYTTSKLLGIENLIVNVNSIEHIRSRLFAASPTRGHPNVAIMLLTNKYDTSAIYASVAYRHRHAGFIAFGESRGGNLAMGKEFSVSKYPLLIAMVGDEKTVTRYSGESFDGGSLSKWLYSLSEQYFKTSSSSSSRRKR</sequence>
<feature type="compositionally biased region" description="Basic residues" evidence="1">
    <location>
        <begin position="103"/>
        <end position="116"/>
    </location>
</feature>
<comment type="caution">
    <text evidence="3">The sequence shown here is derived from an EMBL/GenBank/DDBJ whole genome shotgun (WGS) entry which is preliminary data.</text>
</comment>
<dbReference type="PANTHER" id="PTHR43948:SF10">
    <property type="entry name" value="MRJ, ISOFORM E"/>
    <property type="match status" value="1"/>
</dbReference>
<dbReference type="SUPFAM" id="SSF46565">
    <property type="entry name" value="Chaperone J-domain"/>
    <property type="match status" value="1"/>
</dbReference>
<dbReference type="InterPro" id="IPR018253">
    <property type="entry name" value="DnaJ_domain_CS"/>
</dbReference>
<dbReference type="InterPro" id="IPR001623">
    <property type="entry name" value="DnaJ_domain"/>
</dbReference>
<dbReference type="Gene3D" id="1.10.287.110">
    <property type="entry name" value="DnaJ domain"/>
    <property type="match status" value="1"/>
</dbReference>
<dbReference type="PRINTS" id="PR00625">
    <property type="entry name" value="JDOMAIN"/>
</dbReference>
<feature type="compositionally biased region" description="Basic and acidic residues" evidence="1">
    <location>
        <begin position="306"/>
        <end position="321"/>
    </location>
</feature>
<feature type="region of interest" description="Disordered" evidence="1">
    <location>
        <begin position="35"/>
        <end position="143"/>
    </location>
</feature>
<gene>
    <name evidence="3" type="ORF">THAOC_10055</name>
</gene>
<dbReference type="GO" id="GO:0005634">
    <property type="term" value="C:nucleus"/>
    <property type="evidence" value="ECO:0007669"/>
    <property type="project" value="TreeGrafter"/>
</dbReference>
<feature type="compositionally biased region" description="Low complexity" evidence="1">
    <location>
        <begin position="117"/>
        <end position="143"/>
    </location>
</feature>